<evidence type="ECO:0000256" key="1">
    <source>
        <dbReference type="ARBA" id="ARBA00022555"/>
    </source>
</evidence>
<dbReference type="InterPro" id="IPR051270">
    <property type="entry name" value="Tyrosine-tRNA_ligase_regulator"/>
</dbReference>
<keyword evidence="7" id="KW-1185">Reference proteome</keyword>
<evidence type="ECO:0000259" key="5">
    <source>
        <dbReference type="PROSITE" id="PS50886"/>
    </source>
</evidence>
<dbReference type="InterPro" id="IPR002547">
    <property type="entry name" value="tRNA-bd_dom"/>
</dbReference>
<evidence type="ECO:0000256" key="2">
    <source>
        <dbReference type="ARBA" id="ARBA00022884"/>
    </source>
</evidence>
<dbReference type="PANTHER" id="PTHR11586:SF47">
    <property type="entry name" value="NUCLEIC ACID-BINDING, OB-FOLD-LIKE PROTEIN"/>
    <property type="match status" value="1"/>
</dbReference>
<dbReference type="CDD" id="cd02799">
    <property type="entry name" value="tRNA_bind_EMAP-II_like"/>
    <property type="match status" value="1"/>
</dbReference>
<dbReference type="Gene3D" id="2.40.50.140">
    <property type="entry name" value="Nucleic acid-binding proteins"/>
    <property type="match status" value="1"/>
</dbReference>
<evidence type="ECO:0000256" key="3">
    <source>
        <dbReference type="PROSITE-ProRule" id="PRU00209"/>
    </source>
</evidence>
<dbReference type="PROSITE" id="PS50886">
    <property type="entry name" value="TRBD"/>
    <property type="match status" value="1"/>
</dbReference>
<dbReference type="AlphaFoldDB" id="A0AAE0FFN7"/>
<dbReference type="SUPFAM" id="SSF50249">
    <property type="entry name" value="Nucleic acid-binding proteins"/>
    <property type="match status" value="1"/>
</dbReference>
<dbReference type="InterPro" id="IPR012340">
    <property type="entry name" value="NA-bd_OB-fold"/>
</dbReference>
<feature type="domain" description="TRNA-binding" evidence="5">
    <location>
        <begin position="85"/>
        <end position="188"/>
    </location>
</feature>
<dbReference type="Pfam" id="PF01588">
    <property type="entry name" value="tRNA_bind"/>
    <property type="match status" value="1"/>
</dbReference>
<proteinExistence type="predicted"/>
<dbReference type="EMBL" id="LGRX02019376">
    <property type="protein sequence ID" value="KAK3258645.1"/>
    <property type="molecule type" value="Genomic_DNA"/>
</dbReference>
<comment type="caution">
    <text evidence="6">The sequence shown here is derived from an EMBL/GenBank/DDBJ whole genome shotgun (WGS) entry which is preliminary data.</text>
</comment>
<gene>
    <name evidence="6" type="ORF">CYMTET_32319</name>
</gene>
<sequence length="251" mass="27717">MSATTRASFVLLRSFSRAQHSKSSSFRSVQVQQGKLAPKVSTVLNFTQNQAQRCAVRSRRSLVCKAEAEDATAEAPPPPPTEGPDYDRLDIRVGKILKAWKHPDADGLYVEEVEVGEEEPRTICSGLVNFVPEEEMQERSVIVLCNLKPRNMRGIKSNGMLLCASDEAHENVEMLTPPEGAVPGERVKFGDYSQPQMLPDTPNRLQKKKVWEGQQPGLNTSEEMIVRFEDKEMMTSAGVVTVASLKSAGVS</sequence>
<evidence type="ECO:0000313" key="6">
    <source>
        <dbReference type="EMBL" id="KAK3258645.1"/>
    </source>
</evidence>
<reference evidence="6 7" key="1">
    <citation type="journal article" date="2015" name="Genome Biol. Evol.">
        <title>Comparative Genomics of a Bacterivorous Green Alga Reveals Evolutionary Causalities and Consequences of Phago-Mixotrophic Mode of Nutrition.</title>
        <authorList>
            <person name="Burns J.A."/>
            <person name="Paasch A."/>
            <person name="Narechania A."/>
            <person name="Kim E."/>
        </authorList>
    </citation>
    <scope>NUCLEOTIDE SEQUENCE [LARGE SCALE GENOMIC DNA]</scope>
    <source>
        <strain evidence="6 7">PLY_AMNH</strain>
    </source>
</reference>
<evidence type="ECO:0000313" key="7">
    <source>
        <dbReference type="Proteomes" id="UP001190700"/>
    </source>
</evidence>
<evidence type="ECO:0000256" key="4">
    <source>
        <dbReference type="SAM" id="MobiDB-lite"/>
    </source>
</evidence>
<organism evidence="6 7">
    <name type="scientific">Cymbomonas tetramitiformis</name>
    <dbReference type="NCBI Taxonomy" id="36881"/>
    <lineage>
        <taxon>Eukaryota</taxon>
        <taxon>Viridiplantae</taxon>
        <taxon>Chlorophyta</taxon>
        <taxon>Pyramimonadophyceae</taxon>
        <taxon>Pyramimonadales</taxon>
        <taxon>Pyramimonadaceae</taxon>
        <taxon>Cymbomonas</taxon>
    </lineage>
</organism>
<protein>
    <recommendedName>
        <fullName evidence="5">tRNA-binding domain-containing protein</fullName>
    </recommendedName>
</protein>
<accession>A0AAE0FFN7</accession>
<dbReference type="GO" id="GO:0000049">
    <property type="term" value="F:tRNA binding"/>
    <property type="evidence" value="ECO:0007669"/>
    <property type="project" value="UniProtKB-UniRule"/>
</dbReference>
<keyword evidence="1 3" id="KW-0820">tRNA-binding</keyword>
<dbReference type="Proteomes" id="UP001190700">
    <property type="component" value="Unassembled WGS sequence"/>
</dbReference>
<dbReference type="FunFam" id="2.40.50.140:FF:000225">
    <property type="entry name" value="tyrosine--tRNA ligase, cytoplasmic"/>
    <property type="match status" value="1"/>
</dbReference>
<feature type="region of interest" description="Disordered" evidence="4">
    <location>
        <begin position="67"/>
        <end position="87"/>
    </location>
</feature>
<keyword evidence="2 3" id="KW-0694">RNA-binding</keyword>
<dbReference type="PANTHER" id="PTHR11586">
    <property type="entry name" value="TRNA-AMINOACYLATION COFACTOR ARC1 FAMILY MEMBER"/>
    <property type="match status" value="1"/>
</dbReference>
<name>A0AAE0FFN7_9CHLO</name>